<reference evidence="1 2" key="1">
    <citation type="submission" date="2018-09" db="EMBL/GenBank/DDBJ databases">
        <title>YIM 75507 draft genome.</title>
        <authorList>
            <person name="Tang S."/>
            <person name="Feng Y."/>
        </authorList>
    </citation>
    <scope>NUCLEOTIDE SEQUENCE [LARGE SCALE GENOMIC DNA]</scope>
    <source>
        <strain evidence="1 2">YIM 75507</strain>
    </source>
</reference>
<dbReference type="AlphaFoldDB" id="A0A3A4A2W6"/>
<comment type="caution">
    <text evidence="1">The sequence shown here is derived from an EMBL/GenBank/DDBJ whole genome shotgun (WGS) entry which is preliminary data.</text>
</comment>
<accession>A0A3A4A2W6</accession>
<protein>
    <submittedName>
        <fullName evidence="1">Uncharacterized protein</fullName>
    </submittedName>
</protein>
<dbReference type="EMBL" id="QZEY01000021">
    <property type="protein sequence ID" value="RJL22775.1"/>
    <property type="molecule type" value="Genomic_DNA"/>
</dbReference>
<evidence type="ECO:0000313" key="2">
    <source>
        <dbReference type="Proteomes" id="UP000265768"/>
    </source>
</evidence>
<keyword evidence="2" id="KW-1185">Reference proteome</keyword>
<proteinExistence type="predicted"/>
<organism evidence="1 2">
    <name type="scientific">Bailinhaonella thermotolerans</name>
    <dbReference type="NCBI Taxonomy" id="1070861"/>
    <lineage>
        <taxon>Bacteria</taxon>
        <taxon>Bacillati</taxon>
        <taxon>Actinomycetota</taxon>
        <taxon>Actinomycetes</taxon>
        <taxon>Streptosporangiales</taxon>
        <taxon>Streptosporangiaceae</taxon>
        <taxon>Bailinhaonella</taxon>
    </lineage>
</organism>
<gene>
    <name evidence="1" type="ORF">D5H75_34875</name>
</gene>
<sequence length="125" mass="13225">MEVATGLAGRSAVVMTADARAVVPEGDRFDAVDLAQVMEVFGSGFLEPAFVRGQKRLTDAWHRLAVHIEQGAHLFDDVGQSDSVRETVGLDPRRGELRSALVVDLLGDLGHAGPGGEALGPDPPR</sequence>
<dbReference type="Proteomes" id="UP000265768">
    <property type="component" value="Unassembled WGS sequence"/>
</dbReference>
<dbReference type="RefSeq" id="WP_147425381.1">
    <property type="nucleotide sequence ID" value="NZ_QZEY01000021.1"/>
</dbReference>
<evidence type="ECO:0000313" key="1">
    <source>
        <dbReference type="EMBL" id="RJL22775.1"/>
    </source>
</evidence>
<name>A0A3A4A2W6_9ACTN</name>